<sequence length="85" mass="9715">HSRGFRHRAAKQYWVEDQEVLKKYKETHGPDHITGRGGAGAKGHVNIKGWIPNQERALAKEKDVMKKWQEKKKVNGGIRMGRGGR</sequence>
<name>A0ACA9NIZ5_9GLOM</name>
<dbReference type="EMBL" id="CAJVPT010021093">
    <property type="protein sequence ID" value="CAG8652966.1"/>
    <property type="molecule type" value="Genomic_DNA"/>
</dbReference>
<evidence type="ECO:0000313" key="2">
    <source>
        <dbReference type="Proteomes" id="UP000789525"/>
    </source>
</evidence>
<dbReference type="Proteomes" id="UP000789525">
    <property type="component" value="Unassembled WGS sequence"/>
</dbReference>
<comment type="caution">
    <text evidence="1">The sequence shown here is derived from an EMBL/GenBank/DDBJ whole genome shotgun (WGS) entry which is preliminary data.</text>
</comment>
<feature type="non-terminal residue" evidence="1">
    <location>
        <position position="1"/>
    </location>
</feature>
<organism evidence="1 2">
    <name type="scientific">Acaulospora colombiana</name>
    <dbReference type="NCBI Taxonomy" id="27376"/>
    <lineage>
        <taxon>Eukaryota</taxon>
        <taxon>Fungi</taxon>
        <taxon>Fungi incertae sedis</taxon>
        <taxon>Mucoromycota</taxon>
        <taxon>Glomeromycotina</taxon>
        <taxon>Glomeromycetes</taxon>
        <taxon>Diversisporales</taxon>
        <taxon>Acaulosporaceae</taxon>
        <taxon>Acaulospora</taxon>
    </lineage>
</organism>
<gene>
    <name evidence="1" type="ORF">ACOLOM_LOCUS8313</name>
</gene>
<protein>
    <submittedName>
        <fullName evidence="1">2617_t:CDS:1</fullName>
    </submittedName>
</protein>
<proteinExistence type="predicted"/>
<keyword evidence="2" id="KW-1185">Reference proteome</keyword>
<reference evidence="1" key="1">
    <citation type="submission" date="2021-06" db="EMBL/GenBank/DDBJ databases">
        <authorList>
            <person name="Kallberg Y."/>
            <person name="Tangrot J."/>
            <person name="Rosling A."/>
        </authorList>
    </citation>
    <scope>NUCLEOTIDE SEQUENCE</scope>
    <source>
        <strain evidence="1">CL356</strain>
    </source>
</reference>
<evidence type="ECO:0000313" key="1">
    <source>
        <dbReference type="EMBL" id="CAG8652966.1"/>
    </source>
</evidence>
<accession>A0ACA9NIZ5</accession>